<organism evidence="1 2">
    <name type="scientific">Tissierella pigra</name>
    <dbReference type="NCBI Taxonomy" id="2607614"/>
    <lineage>
        <taxon>Bacteria</taxon>
        <taxon>Bacillati</taxon>
        <taxon>Bacillota</taxon>
        <taxon>Tissierellia</taxon>
        <taxon>Tissierellales</taxon>
        <taxon>Tissierellaceae</taxon>
        <taxon>Tissierella</taxon>
    </lineage>
</organism>
<protein>
    <submittedName>
        <fullName evidence="1">Uncharacterized protein</fullName>
    </submittedName>
</protein>
<evidence type="ECO:0000313" key="2">
    <source>
        <dbReference type="Proteomes" id="UP000469523"/>
    </source>
</evidence>
<reference evidence="1 2" key="1">
    <citation type="submission" date="2019-09" db="EMBL/GenBank/DDBJ databases">
        <title>In-depth cultivation of the pig gut microbiome towards novel bacterial diversity and tailored functional studies.</title>
        <authorList>
            <person name="Wylensek D."/>
            <person name="Hitch T.C.A."/>
            <person name="Clavel T."/>
        </authorList>
    </citation>
    <scope>NUCLEOTIDE SEQUENCE [LARGE SCALE GENOMIC DNA]</scope>
    <source>
        <strain evidence="1 2">WCA3-693-APC-4?</strain>
    </source>
</reference>
<proteinExistence type="predicted"/>
<gene>
    <name evidence="1" type="ORF">FYJ83_08010</name>
</gene>
<accession>A0A6N7Y032</accession>
<dbReference type="RefSeq" id="WP_154439826.1">
    <property type="nucleotide sequence ID" value="NZ_VUNQ01000014.1"/>
</dbReference>
<name>A0A6N7Y032_9FIRM</name>
<sequence>MAKIVDLSVLVQEPLIFTLPNKEEFRIPGEVNTDFVLKMYKQQEELQKADGFEAQLKGLQSIVLTILQLDKSKNINLKYIQENLCDIRFLRVIMEEMMKHINEIQNDENL</sequence>
<dbReference type="Proteomes" id="UP000469523">
    <property type="component" value="Unassembled WGS sequence"/>
</dbReference>
<keyword evidence="2" id="KW-1185">Reference proteome</keyword>
<evidence type="ECO:0000313" key="1">
    <source>
        <dbReference type="EMBL" id="MSU01410.1"/>
    </source>
</evidence>
<comment type="caution">
    <text evidence="1">The sequence shown here is derived from an EMBL/GenBank/DDBJ whole genome shotgun (WGS) entry which is preliminary data.</text>
</comment>
<dbReference type="AlphaFoldDB" id="A0A6N7Y032"/>
<dbReference type="EMBL" id="VUNQ01000014">
    <property type="protein sequence ID" value="MSU01410.1"/>
    <property type="molecule type" value="Genomic_DNA"/>
</dbReference>